<organism evidence="13 14">
    <name type="scientific">Shewanella inventionis</name>
    <dbReference type="NCBI Taxonomy" id="1738770"/>
    <lineage>
        <taxon>Bacteria</taxon>
        <taxon>Pseudomonadati</taxon>
        <taxon>Pseudomonadota</taxon>
        <taxon>Gammaproteobacteria</taxon>
        <taxon>Alteromonadales</taxon>
        <taxon>Shewanellaceae</taxon>
        <taxon>Shewanella</taxon>
    </lineage>
</organism>
<comment type="similarity">
    <text evidence="2">Belongs to the oxidase-dependent Fe transporter (OFeT) (TC 9.A.10.1) family.</text>
</comment>
<keyword evidence="3 9" id="KW-0349">Heme</keyword>
<protein>
    <recommendedName>
        <fullName evidence="12">Cytochrome c domain-containing protein</fullName>
    </recommendedName>
</protein>
<feature type="domain" description="Cytochrome c" evidence="12">
    <location>
        <begin position="145"/>
        <end position="232"/>
    </location>
</feature>
<keyword evidence="7 9" id="KW-0408">Iron</keyword>
<dbReference type="SUPFAM" id="SSF46626">
    <property type="entry name" value="Cytochrome c"/>
    <property type="match status" value="1"/>
</dbReference>
<feature type="transmembrane region" description="Helical" evidence="10">
    <location>
        <begin position="500"/>
        <end position="519"/>
    </location>
</feature>
<feature type="transmembrane region" description="Helical" evidence="10">
    <location>
        <begin position="575"/>
        <end position="599"/>
    </location>
</feature>
<feature type="transmembrane region" description="Helical" evidence="10">
    <location>
        <begin position="539"/>
        <end position="563"/>
    </location>
</feature>
<feature type="chain" id="PRO_5046415714" description="Cytochrome c domain-containing protein" evidence="11">
    <location>
        <begin position="37"/>
        <end position="666"/>
    </location>
</feature>
<accession>A0ABQ1JL30</accession>
<dbReference type="RefSeq" id="WP_188740394.1">
    <property type="nucleotide sequence ID" value="NZ_BMII01000030.1"/>
</dbReference>
<dbReference type="PANTHER" id="PTHR31632">
    <property type="entry name" value="IRON TRANSPORTER FTH1"/>
    <property type="match status" value="1"/>
</dbReference>
<sequence>MFDCRNPLLLQRLKRATLHAIIFLMLPLSLSTGANEAEIPDNVTQLRQLAQLAEYIGVDYAEAVKDGQVINDNEYQEMVEFSQLIVSKSSLAATADAESLAVQAKALQRAIHDKKGVDEIRQMSASLRGTLLGLMPQLSLPERMLPQEKIQPVFETNCGSCHGVSGQGDGVLAAQLDPAPTDFTDKERALNRSILGLYDAITNGIDDTAMPAFQQLSEQERWSLAFYVGGLAFHSSEPAHNDLNITKLQLINHNPLQLAAARPDITLQALESLRANPSALFKASQDPLAITWNRLQAAQKAHQKGDFSTASELAVSAYLDGFELIENSLDAHDKALRQSIESNMMALRQLTSRPDVNGELGALMAETRHLLDDAQRLLSESTLSEGTLFTASLVILLREGLEALLVIIALTTVLIRTGRRDALKYVHIGWIAALLAGGATWIAAQSLITISGANREIMEGIAALLAALVLLYVGIWMHSKTQAAQWQAYIQQHVDTQLKSGTLWGLVALAFVAVYREVFETVLFYQSLLTQAVSTQYSSVGGGFALGLLLLAILAWVLIRFSVKLPIAKFFSATTYLLLALAFVLMGKAVSALQEAAIIGMTPLPVSFEIDWIGVKSTWQGVLAQLSVLLVYLVFLILSKSKRATSPPITQASDFKRVSVTASDAD</sequence>
<evidence type="ECO:0000256" key="4">
    <source>
        <dbReference type="ARBA" id="ARBA00022692"/>
    </source>
</evidence>
<evidence type="ECO:0000256" key="7">
    <source>
        <dbReference type="ARBA" id="ARBA00023004"/>
    </source>
</evidence>
<keyword evidence="11" id="KW-0732">Signal</keyword>
<feature type="transmembrane region" description="Helical" evidence="10">
    <location>
        <begin position="460"/>
        <end position="479"/>
    </location>
</feature>
<evidence type="ECO:0000313" key="13">
    <source>
        <dbReference type="EMBL" id="GGB69449.1"/>
    </source>
</evidence>
<keyword evidence="8 10" id="KW-0472">Membrane</keyword>
<comment type="caution">
    <text evidence="13">The sequence shown here is derived from an EMBL/GenBank/DDBJ whole genome shotgun (WGS) entry which is preliminary data.</text>
</comment>
<gene>
    <name evidence="13" type="ORF">GCM10011607_32570</name>
</gene>
<keyword evidence="6 10" id="KW-1133">Transmembrane helix</keyword>
<evidence type="ECO:0000256" key="8">
    <source>
        <dbReference type="ARBA" id="ARBA00023136"/>
    </source>
</evidence>
<name>A0ABQ1JL30_9GAMM</name>
<dbReference type="InterPro" id="IPR009056">
    <property type="entry name" value="Cyt_c-like_dom"/>
</dbReference>
<dbReference type="InterPro" id="IPR004923">
    <property type="entry name" value="FTR1/Fip1/EfeU"/>
</dbReference>
<feature type="signal peptide" evidence="11">
    <location>
        <begin position="1"/>
        <end position="36"/>
    </location>
</feature>
<feature type="transmembrane region" description="Helical" evidence="10">
    <location>
        <begin position="388"/>
        <end position="415"/>
    </location>
</feature>
<comment type="subcellular location">
    <subcellularLocation>
        <location evidence="1">Membrane</location>
        <topology evidence="1">Multi-pass membrane protein</topology>
    </subcellularLocation>
</comment>
<proteinExistence type="inferred from homology"/>
<dbReference type="Gene3D" id="1.10.760.10">
    <property type="entry name" value="Cytochrome c-like domain"/>
    <property type="match status" value="1"/>
</dbReference>
<feature type="transmembrane region" description="Helical" evidence="10">
    <location>
        <begin position="619"/>
        <end position="638"/>
    </location>
</feature>
<keyword evidence="5 9" id="KW-0479">Metal-binding</keyword>
<evidence type="ECO:0000256" key="6">
    <source>
        <dbReference type="ARBA" id="ARBA00022989"/>
    </source>
</evidence>
<dbReference type="InterPro" id="IPR036909">
    <property type="entry name" value="Cyt_c-like_dom_sf"/>
</dbReference>
<evidence type="ECO:0000256" key="2">
    <source>
        <dbReference type="ARBA" id="ARBA00008333"/>
    </source>
</evidence>
<dbReference type="Pfam" id="PF03239">
    <property type="entry name" value="FTR1"/>
    <property type="match status" value="1"/>
</dbReference>
<dbReference type="Pfam" id="PF00034">
    <property type="entry name" value="Cytochrom_C"/>
    <property type="match status" value="1"/>
</dbReference>
<keyword evidence="14" id="KW-1185">Reference proteome</keyword>
<dbReference type="Proteomes" id="UP000617555">
    <property type="component" value="Unassembled WGS sequence"/>
</dbReference>
<dbReference type="PANTHER" id="PTHR31632:SF2">
    <property type="entry name" value="PLASMA MEMBRANE IRON PERMEASE"/>
    <property type="match status" value="1"/>
</dbReference>
<evidence type="ECO:0000313" key="14">
    <source>
        <dbReference type="Proteomes" id="UP000617555"/>
    </source>
</evidence>
<dbReference type="PROSITE" id="PS51007">
    <property type="entry name" value="CYTC"/>
    <property type="match status" value="1"/>
</dbReference>
<evidence type="ECO:0000256" key="3">
    <source>
        <dbReference type="ARBA" id="ARBA00022617"/>
    </source>
</evidence>
<evidence type="ECO:0000256" key="9">
    <source>
        <dbReference type="PROSITE-ProRule" id="PRU00433"/>
    </source>
</evidence>
<evidence type="ECO:0000259" key="12">
    <source>
        <dbReference type="PROSITE" id="PS51007"/>
    </source>
</evidence>
<evidence type="ECO:0000256" key="5">
    <source>
        <dbReference type="ARBA" id="ARBA00022723"/>
    </source>
</evidence>
<evidence type="ECO:0000256" key="10">
    <source>
        <dbReference type="SAM" id="Phobius"/>
    </source>
</evidence>
<evidence type="ECO:0000256" key="11">
    <source>
        <dbReference type="SAM" id="SignalP"/>
    </source>
</evidence>
<feature type="transmembrane region" description="Helical" evidence="10">
    <location>
        <begin position="427"/>
        <end position="448"/>
    </location>
</feature>
<dbReference type="EMBL" id="BMII01000030">
    <property type="protein sequence ID" value="GGB69449.1"/>
    <property type="molecule type" value="Genomic_DNA"/>
</dbReference>
<keyword evidence="4 10" id="KW-0812">Transmembrane</keyword>
<evidence type="ECO:0000256" key="1">
    <source>
        <dbReference type="ARBA" id="ARBA00004141"/>
    </source>
</evidence>
<reference evidence="14" key="1">
    <citation type="journal article" date="2019" name="Int. J. Syst. Evol. Microbiol.">
        <title>The Global Catalogue of Microorganisms (GCM) 10K type strain sequencing project: providing services to taxonomists for standard genome sequencing and annotation.</title>
        <authorList>
            <consortium name="The Broad Institute Genomics Platform"/>
            <consortium name="The Broad Institute Genome Sequencing Center for Infectious Disease"/>
            <person name="Wu L."/>
            <person name="Ma J."/>
        </authorList>
    </citation>
    <scope>NUCLEOTIDE SEQUENCE [LARGE SCALE GENOMIC DNA]</scope>
    <source>
        <strain evidence="14">CGMCC 1.15339</strain>
    </source>
</reference>